<sequence length="94" mass="9639">LPAPLPQTPPIARPDPLAAGKGGVASGETVPAEHIAALLRLGRIGHVRGIEAKLAELEGDAAVPAAFVAQLRGLVAAYDMRRYVGVLEGLARDA</sequence>
<feature type="non-terminal residue" evidence="2">
    <location>
        <position position="1"/>
    </location>
</feature>
<accession>A0ABV1QLJ2</accession>
<feature type="region of interest" description="Disordered" evidence="1">
    <location>
        <begin position="1"/>
        <end position="25"/>
    </location>
</feature>
<proteinExistence type="predicted"/>
<dbReference type="RefSeq" id="WP_350394208.1">
    <property type="nucleotide sequence ID" value="NZ_JBELQE010000058.1"/>
</dbReference>
<evidence type="ECO:0000313" key="2">
    <source>
        <dbReference type="EMBL" id="MER2250275.1"/>
    </source>
</evidence>
<dbReference type="EMBL" id="JBELQE010000058">
    <property type="protein sequence ID" value="MER2250275.1"/>
    <property type="molecule type" value="Genomic_DNA"/>
</dbReference>
<keyword evidence="3" id="KW-1185">Reference proteome</keyword>
<gene>
    <name evidence="2" type="ORF">ABS772_10170</name>
</gene>
<dbReference type="Proteomes" id="UP001480955">
    <property type="component" value="Unassembled WGS sequence"/>
</dbReference>
<comment type="caution">
    <text evidence="2">The sequence shown here is derived from an EMBL/GenBank/DDBJ whole genome shotgun (WGS) entry which is preliminary data.</text>
</comment>
<organism evidence="2 3">
    <name type="scientific">Methylorubrum podarium</name>
    <dbReference type="NCBI Taxonomy" id="200476"/>
    <lineage>
        <taxon>Bacteria</taxon>
        <taxon>Pseudomonadati</taxon>
        <taxon>Pseudomonadota</taxon>
        <taxon>Alphaproteobacteria</taxon>
        <taxon>Hyphomicrobiales</taxon>
        <taxon>Methylobacteriaceae</taxon>
        <taxon>Methylorubrum</taxon>
    </lineage>
</organism>
<evidence type="ECO:0000256" key="1">
    <source>
        <dbReference type="SAM" id="MobiDB-lite"/>
    </source>
</evidence>
<feature type="compositionally biased region" description="Pro residues" evidence="1">
    <location>
        <begin position="1"/>
        <end position="13"/>
    </location>
</feature>
<protein>
    <submittedName>
        <fullName evidence="2">Uncharacterized protein</fullName>
    </submittedName>
</protein>
<evidence type="ECO:0000313" key="3">
    <source>
        <dbReference type="Proteomes" id="UP001480955"/>
    </source>
</evidence>
<name>A0ABV1QLJ2_9HYPH</name>
<reference evidence="2 3" key="1">
    <citation type="submission" date="2024-06" db="EMBL/GenBank/DDBJ databases">
        <authorList>
            <person name="Campbell A.G."/>
        </authorList>
    </citation>
    <scope>NUCLEOTIDE SEQUENCE [LARGE SCALE GENOMIC DNA]</scope>
    <source>
        <strain evidence="2 3">EM12</strain>
    </source>
</reference>